<organism evidence="1 2">
    <name type="scientific">Trichoderma parareesei</name>
    <name type="common">Filamentous fungus</name>
    <dbReference type="NCBI Taxonomy" id="858221"/>
    <lineage>
        <taxon>Eukaryota</taxon>
        <taxon>Fungi</taxon>
        <taxon>Dikarya</taxon>
        <taxon>Ascomycota</taxon>
        <taxon>Pezizomycotina</taxon>
        <taxon>Sordariomycetes</taxon>
        <taxon>Hypocreomycetidae</taxon>
        <taxon>Hypocreales</taxon>
        <taxon>Hypocreaceae</taxon>
        <taxon>Trichoderma</taxon>
    </lineage>
</organism>
<dbReference type="EMBL" id="LFMI01000593">
    <property type="protein sequence ID" value="OTA05295.1"/>
    <property type="molecule type" value="Genomic_DNA"/>
</dbReference>
<dbReference type="Proteomes" id="UP000219286">
    <property type="component" value="Unassembled WGS sequence"/>
</dbReference>
<reference evidence="1 2" key="1">
    <citation type="journal article" date="2015" name="Genome Announc.">
        <title>Genome sequence and annotation of Trichoderma parareesei, the ancestor of the cellulase producer Trichoderma reesei.</title>
        <authorList>
            <person name="Yang D."/>
            <person name="Pomraning K."/>
            <person name="Kopchinskiy A."/>
            <person name="Karimi Aghcheh R."/>
            <person name="Atanasova L."/>
            <person name="Chenthamara K."/>
            <person name="Baker S.E."/>
            <person name="Zhang R."/>
            <person name="Shen Q."/>
            <person name="Freitag M."/>
            <person name="Kubicek C.P."/>
            <person name="Druzhinina I.S."/>
        </authorList>
    </citation>
    <scope>NUCLEOTIDE SEQUENCE [LARGE SCALE GENOMIC DNA]</scope>
    <source>
        <strain evidence="1 2">CBS 125925</strain>
    </source>
</reference>
<sequence>MGERWEDMRPTGPFDLQDDDVTIPFGTLVLPHRFFAYVLRDRKFACVDVMTMEIIPPQEDIFDDLEIDPNNKRMVKSLVAEHFQKRELQRTRPGIGLMNQDLIRGKGLGLFILLHGVPGCGKNGHG</sequence>
<evidence type="ECO:0000313" key="2">
    <source>
        <dbReference type="Proteomes" id="UP000219286"/>
    </source>
</evidence>
<proteinExistence type="predicted"/>
<gene>
    <name evidence="1" type="ORF">A9Z42_0059670</name>
</gene>
<keyword evidence="2" id="KW-1185">Reference proteome</keyword>
<accession>A0A2H2ZXE5</accession>
<comment type="caution">
    <text evidence="1">The sequence shown here is derived from an EMBL/GenBank/DDBJ whole genome shotgun (WGS) entry which is preliminary data.</text>
</comment>
<protein>
    <submittedName>
        <fullName evidence="1">Uncharacterized protein</fullName>
    </submittedName>
</protein>
<evidence type="ECO:0000313" key="1">
    <source>
        <dbReference type="EMBL" id="OTA05295.1"/>
    </source>
</evidence>
<dbReference type="PANTHER" id="PTHR46411:SF3">
    <property type="entry name" value="AAA+ ATPASE DOMAIN-CONTAINING PROTEIN"/>
    <property type="match status" value="1"/>
</dbReference>
<dbReference type="PANTHER" id="PTHR46411">
    <property type="entry name" value="FAMILY ATPASE, PUTATIVE-RELATED"/>
    <property type="match status" value="1"/>
</dbReference>
<dbReference type="AlphaFoldDB" id="A0A2H2ZXE5"/>
<name>A0A2H2ZXE5_TRIPA</name>